<organism evidence="1">
    <name type="scientific">Rhizophora mucronata</name>
    <name type="common">Asiatic mangrove</name>
    <dbReference type="NCBI Taxonomy" id="61149"/>
    <lineage>
        <taxon>Eukaryota</taxon>
        <taxon>Viridiplantae</taxon>
        <taxon>Streptophyta</taxon>
        <taxon>Embryophyta</taxon>
        <taxon>Tracheophyta</taxon>
        <taxon>Spermatophyta</taxon>
        <taxon>Magnoliopsida</taxon>
        <taxon>eudicotyledons</taxon>
        <taxon>Gunneridae</taxon>
        <taxon>Pentapetalae</taxon>
        <taxon>rosids</taxon>
        <taxon>fabids</taxon>
        <taxon>Malpighiales</taxon>
        <taxon>Rhizophoraceae</taxon>
        <taxon>Rhizophora</taxon>
    </lineage>
</organism>
<dbReference type="AlphaFoldDB" id="A0A2P2JJD2"/>
<dbReference type="EMBL" id="GGEC01013096">
    <property type="protein sequence ID" value="MBW93579.1"/>
    <property type="molecule type" value="Transcribed_RNA"/>
</dbReference>
<sequence length="63" mass="7636">MIIIFNVLERHLRSIVLVDGYKHARVEFTSFVLHLKVWYHLYRFSTGRLHLVILVVLLPFIFR</sequence>
<protein>
    <submittedName>
        <fullName evidence="1">Uncharacterized protein</fullName>
    </submittedName>
</protein>
<evidence type="ECO:0000313" key="1">
    <source>
        <dbReference type="EMBL" id="MBW93579.1"/>
    </source>
</evidence>
<proteinExistence type="predicted"/>
<name>A0A2P2JJD2_RHIMU</name>
<reference evidence="1" key="1">
    <citation type="submission" date="2018-02" db="EMBL/GenBank/DDBJ databases">
        <title>Rhizophora mucronata_Transcriptome.</title>
        <authorList>
            <person name="Meera S.P."/>
            <person name="Sreeshan A."/>
            <person name="Augustine A."/>
        </authorList>
    </citation>
    <scope>NUCLEOTIDE SEQUENCE</scope>
    <source>
        <tissue evidence="1">Leaf</tissue>
    </source>
</reference>
<accession>A0A2P2JJD2</accession>